<feature type="transmembrane region" description="Helical" evidence="1">
    <location>
        <begin position="415"/>
        <end position="433"/>
    </location>
</feature>
<dbReference type="InterPro" id="IPR011624">
    <property type="entry name" value="Metal-dep_PHydrolase_7TM_extra"/>
</dbReference>
<dbReference type="PANTHER" id="PTHR36442">
    <property type="entry name" value="CYCLIC-DI-AMP PHOSPHODIESTERASE PGPH"/>
    <property type="match status" value="1"/>
</dbReference>
<proteinExistence type="predicted"/>
<keyword evidence="1" id="KW-0812">Transmembrane</keyword>
<dbReference type="InterPro" id="IPR052722">
    <property type="entry name" value="PgpH_phosphodiesterase"/>
</dbReference>
<dbReference type="CDD" id="cd00077">
    <property type="entry name" value="HDc"/>
    <property type="match status" value="1"/>
</dbReference>
<accession>A0ABR9VUB4</accession>
<feature type="transmembrane region" description="Helical" evidence="1">
    <location>
        <begin position="468"/>
        <end position="490"/>
    </location>
</feature>
<organism evidence="3 4">
    <name type="scientific">Synechocystis salina LEGE 00031</name>
    <dbReference type="NCBI Taxonomy" id="1828736"/>
    <lineage>
        <taxon>Bacteria</taxon>
        <taxon>Bacillati</taxon>
        <taxon>Cyanobacteriota</taxon>
        <taxon>Cyanophyceae</taxon>
        <taxon>Synechococcales</taxon>
        <taxon>Merismopediaceae</taxon>
        <taxon>Synechocystis</taxon>
    </lineage>
</organism>
<feature type="transmembrane region" description="Helical" evidence="1">
    <location>
        <begin position="387"/>
        <end position="408"/>
    </location>
</feature>
<dbReference type="EMBL" id="JADEVV010000043">
    <property type="protein sequence ID" value="MBE9254937.1"/>
    <property type="molecule type" value="Genomic_DNA"/>
</dbReference>
<dbReference type="Proteomes" id="UP000658720">
    <property type="component" value="Unassembled WGS sequence"/>
</dbReference>
<evidence type="ECO:0000259" key="2">
    <source>
        <dbReference type="PROSITE" id="PS51831"/>
    </source>
</evidence>
<dbReference type="PROSITE" id="PS51831">
    <property type="entry name" value="HD"/>
    <property type="match status" value="1"/>
</dbReference>
<evidence type="ECO:0000256" key="1">
    <source>
        <dbReference type="SAM" id="Phobius"/>
    </source>
</evidence>
<dbReference type="Pfam" id="PF07698">
    <property type="entry name" value="7TM-7TMR_HD"/>
    <property type="match status" value="1"/>
</dbReference>
<keyword evidence="1" id="KW-0472">Membrane</keyword>
<protein>
    <submittedName>
        <fullName evidence="3">HD family phosphohydrolase</fullName>
    </submittedName>
</protein>
<dbReference type="Pfam" id="PF07697">
    <property type="entry name" value="7TMR-HDED"/>
    <property type="match status" value="1"/>
</dbReference>
<dbReference type="NCBIfam" id="TIGR00277">
    <property type="entry name" value="HDIG"/>
    <property type="match status" value="1"/>
</dbReference>
<sequence length="756" mass="84006">MLGITVVSLTGVVGYRFYNQPQLSVGTESPYTIYAPEDGSFVDERTTEEKRKEVRAGTIPRLQRDNELTAQLKQQRSQYLDAINQLRYLAGTFPYIDTNIFTLEQQHLLRSLGPAEWQQLENYLNNGQPLPMASPQLAKLQQLFDQQKATTSPQTMAGLLTSIRAAQDRYSRVTARLAEVKADRQITNNQIGALKLDGPTWQTTQQTIIQVHDRILTQGLPAGITAPLLGETVQLHLRNILPPQAHQVAEGSLNNLLRDKYNLTVDKEATKNLAEKAVLAMETVKVSAEKNSVIVRAGEAITQEQFVLLDGYGLSQRQINWQGLLRTAGLVGGALIIFCGVSRRIHRPLRRRDHILLCLLSISTPVLFLLDPIYNNLPAISLLTSSFYGPTLAITQVVLVGGLSAFAMESIVWEYLLGSGAAALLAGMIASKLRSRDELALLGVGVGATQGIVYLFTYLIVNASAVTIIWYTALPSAIVYGLLGLAWSAMAIGVSPYLERLFDVVTPTRLVELSNPNCPLLQRLAKEAPGTFQHTLFVACLAESAARELRCNVELVRTGTLYHDIGKMHDPLGFIENQMGGPNKHDEINDPYVSVDIIKKHVSEGLVMARRYGLPQVVRDFIPEHQGQMLISYFYIQAKEAAEKAGEPPINEEEFRYPGPIPQSRETGIVMLADSCEAALRSLREANPETAMAMVNRIFKARWRDNQLQDSGLKYEELPIIADVFVRVWQQFHHQRIAYPKAALDVQVTSPSTTRF</sequence>
<feature type="transmembrane region" description="Helical" evidence="1">
    <location>
        <begin position="439"/>
        <end position="461"/>
    </location>
</feature>
<dbReference type="SUPFAM" id="SSF109604">
    <property type="entry name" value="HD-domain/PDEase-like"/>
    <property type="match status" value="1"/>
</dbReference>
<feature type="domain" description="HD" evidence="2">
    <location>
        <begin position="531"/>
        <end position="679"/>
    </location>
</feature>
<dbReference type="InterPro" id="IPR006675">
    <property type="entry name" value="HDIG_dom"/>
</dbReference>
<feature type="transmembrane region" description="Helical" evidence="1">
    <location>
        <begin position="354"/>
        <end position="375"/>
    </location>
</feature>
<feature type="transmembrane region" description="Helical" evidence="1">
    <location>
        <begin position="323"/>
        <end position="342"/>
    </location>
</feature>
<name>A0ABR9VUB4_9SYNC</name>
<dbReference type="Pfam" id="PF01966">
    <property type="entry name" value="HD"/>
    <property type="match status" value="1"/>
</dbReference>
<dbReference type="PANTHER" id="PTHR36442:SF1">
    <property type="entry name" value="CYCLIC-DI-AMP PHOSPHODIESTERASE PGPH"/>
    <property type="match status" value="1"/>
</dbReference>
<dbReference type="InterPro" id="IPR006674">
    <property type="entry name" value="HD_domain"/>
</dbReference>
<keyword evidence="4" id="KW-1185">Reference proteome</keyword>
<reference evidence="3 4" key="1">
    <citation type="submission" date="2020-10" db="EMBL/GenBank/DDBJ databases">
        <authorList>
            <person name="Castelo-Branco R."/>
            <person name="Eusebio N."/>
            <person name="Adriana R."/>
            <person name="Vieira A."/>
            <person name="Brugerolle De Fraissinette N."/>
            <person name="Rezende De Castro R."/>
            <person name="Schneider M.P."/>
            <person name="Vasconcelos V."/>
            <person name="Leao P.N."/>
        </authorList>
    </citation>
    <scope>NUCLEOTIDE SEQUENCE [LARGE SCALE GENOMIC DNA]</scope>
    <source>
        <strain evidence="3 4">LEGE 00031</strain>
    </source>
</reference>
<gene>
    <name evidence="3" type="ORF">IQ217_14025</name>
</gene>
<comment type="caution">
    <text evidence="3">The sequence shown here is derived from an EMBL/GenBank/DDBJ whole genome shotgun (WGS) entry which is preliminary data.</text>
</comment>
<dbReference type="Gene3D" id="1.10.3210.10">
    <property type="entry name" value="Hypothetical protein af1432"/>
    <property type="match status" value="1"/>
</dbReference>
<dbReference type="SMART" id="SM00471">
    <property type="entry name" value="HDc"/>
    <property type="match status" value="1"/>
</dbReference>
<evidence type="ECO:0000313" key="3">
    <source>
        <dbReference type="EMBL" id="MBE9254937.1"/>
    </source>
</evidence>
<keyword evidence="1" id="KW-1133">Transmembrane helix</keyword>
<dbReference type="InterPro" id="IPR003607">
    <property type="entry name" value="HD/PDEase_dom"/>
</dbReference>
<evidence type="ECO:0000313" key="4">
    <source>
        <dbReference type="Proteomes" id="UP000658720"/>
    </source>
</evidence>
<dbReference type="InterPro" id="IPR011621">
    <property type="entry name" value="Metal-dep_PHydrolase_7TM_intra"/>
</dbReference>